<dbReference type="OrthoDB" id="7189263at2"/>
<feature type="domain" description="Stress-response A/B barrel" evidence="1">
    <location>
        <begin position="2"/>
        <end position="100"/>
    </location>
</feature>
<dbReference type="InterPro" id="IPR011008">
    <property type="entry name" value="Dimeric_a/b-barrel"/>
</dbReference>
<evidence type="ECO:0000259" key="1">
    <source>
        <dbReference type="PROSITE" id="PS51502"/>
    </source>
</evidence>
<proteinExistence type="predicted"/>
<dbReference type="SUPFAM" id="SSF54909">
    <property type="entry name" value="Dimeric alpha+beta barrel"/>
    <property type="match status" value="1"/>
</dbReference>
<sequence>MFIHSAMFWLRPDLTPAERALFDAEVRQLARLPYLEQGHVGTPAATPQRPPLTDHSFDYATSLHFRTMADHDHYQNACPLHAHFVATCKGYWTRVVVHDIAPLD</sequence>
<evidence type="ECO:0000313" key="2">
    <source>
        <dbReference type="EMBL" id="RZS58516.1"/>
    </source>
</evidence>
<protein>
    <submittedName>
        <fullName evidence="2">Stress responsive alpha/beta barrel protein</fullName>
    </submittedName>
</protein>
<dbReference type="AlphaFoldDB" id="A0A4Q7LTZ6"/>
<gene>
    <name evidence="2" type="ORF">EV685_0810</name>
</gene>
<name>A0A4Q7LTZ6_9BURK</name>
<dbReference type="Pfam" id="PF07876">
    <property type="entry name" value="Dabb"/>
    <property type="match status" value="1"/>
</dbReference>
<comment type="caution">
    <text evidence="2">The sequence shown here is derived from an EMBL/GenBank/DDBJ whole genome shotgun (WGS) entry which is preliminary data.</text>
</comment>
<reference evidence="2 3" key="1">
    <citation type="submission" date="2019-02" db="EMBL/GenBank/DDBJ databases">
        <title>Genomic Encyclopedia of Type Strains, Phase IV (KMG-IV): sequencing the most valuable type-strain genomes for metagenomic binning, comparative biology and taxonomic classification.</title>
        <authorList>
            <person name="Goeker M."/>
        </authorList>
    </citation>
    <scope>NUCLEOTIDE SEQUENCE [LARGE SCALE GENOMIC DNA]</scope>
    <source>
        <strain evidence="2 3">DSM 10617</strain>
    </source>
</reference>
<dbReference type="EMBL" id="SGWV01000007">
    <property type="protein sequence ID" value="RZS58516.1"/>
    <property type="molecule type" value="Genomic_DNA"/>
</dbReference>
<dbReference type="PROSITE" id="PS51502">
    <property type="entry name" value="S_R_A_B_BARREL"/>
    <property type="match status" value="1"/>
</dbReference>
<dbReference type="Proteomes" id="UP000293433">
    <property type="component" value="Unassembled WGS sequence"/>
</dbReference>
<accession>A0A4Q7LTZ6</accession>
<dbReference type="InterPro" id="IPR013097">
    <property type="entry name" value="Dabb"/>
</dbReference>
<dbReference type="Gene3D" id="3.30.70.100">
    <property type="match status" value="1"/>
</dbReference>
<dbReference type="SMART" id="SM00886">
    <property type="entry name" value="Dabb"/>
    <property type="match status" value="1"/>
</dbReference>
<keyword evidence="3" id="KW-1185">Reference proteome</keyword>
<organism evidence="2 3">
    <name type="scientific">Sphaerotilus mobilis</name>
    <dbReference type="NCBI Taxonomy" id="47994"/>
    <lineage>
        <taxon>Bacteria</taxon>
        <taxon>Pseudomonadati</taxon>
        <taxon>Pseudomonadota</taxon>
        <taxon>Betaproteobacteria</taxon>
        <taxon>Burkholderiales</taxon>
        <taxon>Sphaerotilaceae</taxon>
        <taxon>Sphaerotilus</taxon>
    </lineage>
</organism>
<evidence type="ECO:0000313" key="3">
    <source>
        <dbReference type="Proteomes" id="UP000293433"/>
    </source>
</evidence>